<sequence length="85" mass="9364">MYVSLPVQHRGGASNCLKPIPQNLFDRFDSNFSPTCPNSNQMATADFDDVGVVGEVAASSAAPTRRRCDGRAMRRFKVNKLMSKQ</sequence>
<protein>
    <submittedName>
        <fullName evidence="1">Uncharacterized protein</fullName>
    </submittedName>
</protein>
<keyword evidence="2" id="KW-1185">Reference proteome</keyword>
<accession>A0A540NL63</accession>
<proteinExistence type="predicted"/>
<gene>
    <name evidence="1" type="ORF">C1H46_002598</name>
</gene>
<dbReference type="EMBL" id="VIEB01000026">
    <property type="protein sequence ID" value="TQE11756.1"/>
    <property type="molecule type" value="Genomic_DNA"/>
</dbReference>
<organism evidence="1 2">
    <name type="scientific">Malus baccata</name>
    <name type="common">Siberian crab apple</name>
    <name type="synonym">Pyrus baccata</name>
    <dbReference type="NCBI Taxonomy" id="106549"/>
    <lineage>
        <taxon>Eukaryota</taxon>
        <taxon>Viridiplantae</taxon>
        <taxon>Streptophyta</taxon>
        <taxon>Embryophyta</taxon>
        <taxon>Tracheophyta</taxon>
        <taxon>Spermatophyta</taxon>
        <taxon>Magnoliopsida</taxon>
        <taxon>eudicotyledons</taxon>
        <taxon>Gunneridae</taxon>
        <taxon>Pentapetalae</taxon>
        <taxon>rosids</taxon>
        <taxon>fabids</taxon>
        <taxon>Rosales</taxon>
        <taxon>Rosaceae</taxon>
        <taxon>Amygdaloideae</taxon>
        <taxon>Maleae</taxon>
        <taxon>Malus</taxon>
    </lineage>
</organism>
<evidence type="ECO:0000313" key="1">
    <source>
        <dbReference type="EMBL" id="TQE11756.1"/>
    </source>
</evidence>
<name>A0A540NL63_MALBA</name>
<reference evidence="1 2" key="1">
    <citation type="journal article" date="2019" name="G3 (Bethesda)">
        <title>Sequencing of a Wild Apple (Malus baccata) Genome Unravels the Differences Between Cultivated and Wild Apple Species Regarding Disease Resistance and Cold Tolerance.</title>
        <authorList>
            <person name="Chen X."/>
        </authorList>
    </citation>
    <scope>NUCLEOTIDE SEQUENCE [LARGE SCALE GENOMIC DNA]</scope>
    <source>
        <strain evidence="2">cv. Shandingzi</strain>
        <tissue evidence="1">Leaves</tissue>
    </source>
</reference>
<dbReference type="Proteomes" id="UP000315295">
    <property type="component" value="Unassembled WGS sequence"/>
</dbReference>
<evidence type="ECO:0000313" key="2">
    <source>
        <dbReference type="Proteomes" id="UP000315295"/>
    </source>
</evidence>
<dbReference type="AlphaFoldDB" id="A0A540NL63"/>
<comment type="caution">
    <text evidence="1">The sequence shown here is derived from an EMBL/GenBank/DDBJ whole genome shotgun (WGS) entry which is preliminary data.</text>
</comment>